<keyword evidence="7" id="KW-1185">Reference proteome</keyword>
<proteinExistence type="inferred from homology"/>
<evidence type="ECO:0000313" key="8">
    <source>
        <dbReference type="RefSeq" id="XP_030768329.1"/>
    </source>
</evidence>
<dbReference type="OrthoDB" id="445152at2759"/>
<keyword evidence="2" id="KW-0813">Transport</keyword>
<feature type="region of interest" description="Disordered" evidence="4">
    <location>
        <begin position="3235"/>
        <end position="3258"/>
    </location>
</feature>
<gene>
    <name evidence="8" type="primary">LOC115891873</name>
</gene>
<feature type="region of interest" description="Disordered" evidence="4">
    <location>
        <begin position="1777"/>
        <end position="1796"/>
    </location>
</feature>
<dbReference type="GO" id="GO:0006869">
    <property type="term" value="P:lipid transport"/>
    <property type="evidence" value="ECO:0007669"/>
    <property type="project" value="UniProtKB-KW"/>
</dbReference>
<dbReference type="InParanoid" id="A0A6J2YYN2"/>
<accession>A0A6J2YYN2</accession>
<dbReference type="InterPro" id="IPR039782">
    <property type="entry name" value="VPS13B"/>
</dbReference>
<evidence type="ECO:0000256" key="2">
    <source>
        <dbReference type="ARBA" id="ARBA00022448"/>
    </source>
</evidence>
<feature type="region of interest" description="Disordered" evidence="4">
    <location>
        <begin position="98"/>
        <end position="119"/>
    </location>
</feature>
<dbReference type="FunCoup" id="A0A6J2YYN2">
    <property type="interactions" value="970"/>
</dbReference>
<evidence type="ECO:0000256" key="1">
    <source>
        <dbReference type="ARBA" id="ARBA00006545"/>
    </source>
</evidence>
<feature type="compositionally biased region" description="Polar residues" evidence="4">
    <location>
        <begin position="1113"/>
        <end position="1146"/>
    </location>
</feature>
<dbReference type="Pfam" id="PF25036">
    <property type="entry name" value="VPS13_VAB"/>
    <property type="match status" value="1"/>
</dbReference>
<feature type="domain" description="Chorein N-terminal" evidence="5">
    <location>
        <begin position="4"/>
        <end position="232"/>
    </location>
</feature>
<evidence type="ECO:0000259" key="5">
    <source>
        <dbReference type="Pfam" id="PF12624"/>
    </source>
</evidence>
<evidence type="ECO:0000313" key="7">
    <source>
        <dbReference type="Proteomes" id="UP000504635"/>
    </source>
</evidence>
<dbReference type="Proteomes" id="UP000504635">
    <property type="component" value="Unplaced"/>
</dbReference>
<feature type="domain" description="Vacuolar protein sorting-associated protein 13 VPS13 adaptor binding" evidence="6">
    <location>
        <begin position="2491"/>
        <end position="2577"/>
    </location>
</feature>
<dbReference type="RefSeq" id="XP_030768329.1">
    <property type="nucleotide sequence ID" value="XM_030912469.1"/>
</dbReference>
<evidence type="ECO:0000256" key="3">
    <source>
        <dbReference type="ARBA" id="ARBA00023055"/>
    </source>
</evidence>
<comment type="similarity">
    <text evidence="1">Belongs to the VPS13 family.</text>
</comment>
<dbReference type="PANTHER" id="PTHR12517:SF0">
    <property type="entry name" value="INTERMEMBRANE LIPID TRANSFER PROTEIN VPS13B"/>
    <property type="match status" value="1"/>
</dbReference>
<name>A0A6J2YYN2_SITOR</name>
<feature type="compositionally biased region" description="Polar residues" evidence="4">
    <location>
        <begin position="1153"/>
        <end position="1187"/>
    </location>
</feature>
<dbReference type="InterPro" id="IPR009543">
    <property type="entry name" value="VPS13_VAB"/>
</dbReference>
<dbReference type="KEGG" id="soy:115891873"/>
<protein>
    <submittedName>
        <fullName evidence="8">Vacuolar protein sorting-associated protein 13B-like isoform X1</fullName>
    </submittedName>
</protein>
<reference evidence="8" key="1">
    <citation type="submission" date="2025-08" db="UniProtKB">
        <authorList>
            <consortium name="RefSeq"/>
        </authorList>
    </citation>
    <scope>IDENTIFICATION</scope>
    <source>
        <tissue evidence="8">Gonads</tissue>
    </source>
</reference>
<evidence type="ECO:0000259" key="6">
    <source>
        <dbReference type="Pfam" id="PF25036"/>
    </source>
</evidence>
<dbReference type="PANTHER" id="PTHR12517">
    <property type="entry name" value="VACUOLAR PROTEIN SORTING-ASSOCIATED PROTEIN 13B"/>
    <property type="match status" value="1"/>
</dbReference>
<evidence type="ECO:0000256" key="4">
    <source>
        <dbReference type="SAM" id="MobiDB-lite"/>
    </source>
</evidence>
<dbReference type="Pfam" id="PF12624">
    <property type="entry name" value="VPS13_N"/>
    <property type="match status" value="1"/>
</dbReference>
<feature type="region of interest" description="Disordered" evidence="4">
    <location>
        <begin position="1113"/>
        <end position="1187"/>
    </location>
</feature>
<feature type="compositionally biased region" description="Basic and acidic residues" evidence="4">
    <location>
        <begin position="3247"/>
        <end position="3258"/>
    </location>
</feature>
<organism evidence="7 8">
    <name type="scientific">Sitophilus oryzae</name>
    <name type="common">Rice weevil</name>
    <name type="synonym">Curculio oryzae</name>
    <dbReference type="NCBI Taxonomy" id="7048"/>
    <lineage>
        <taxon>Eukaryota</taxon>
        <taxon>Metazoa</taxon>
        <taxon>Ecdysozoa</taxon>
        <taxon>Arthropoda</taxon>
        <taxon>Hexapoda</taxon>
        <taxon>Insecta</taxon>
        <taxon>Pterygota</taxon>
        <taxon>Neoptera</taxon>
        <taxon>Endopterygota</taxon>
        <taxon>Coleoptera</taxon>
        <taxon>Polyphaga</taxon>
        <taxon>Cucujiformia</taxon>
        <taxon>Curculionidae</taxon>
        <taxon>Dryophthorinae</taxon>
        <taxon>Sitophilus</taxon>
    </lineage>
</organism>
<dbReference type="InterPro" id="IPR026854">
    <property type="entry name" value="VPS13_N"/>
</dbReference>
<dbReference type="GeneID" id="115891873"/>
<keyword evidence="3" id="KW-0445">Lipid transport</keyword>
<sequence length="3963" mass="446184">MFKLESYITPIILSYVNRYINNLKLEDTNVSLWGGDATFHNLELNLEVLEEELQLPFSFVSGNIRELSIHVPWTKITSEPIKITINTIECILNLKGKGPVKTPQRKKSNKEKKVPGQHKNVEAPPGYIQSLINKIVSNICVYCNNLILKYVEEDIVLSMNVRLLKFEGASDKWESAYTDLSLAHVILRKIISVNDLTLCLDKRNASGKIEVYQEPMLYRCSMTIHLLKNYHSATANKASTTRLDIYCNNMEFSMTEQQVPMLMRLLMLLYALQQKQLKSESCSTTDTAGPSSDCKSDNPENAETWTGWAWSYVSSVLPAPWELEWDDDENICGPSGHTLQIGLYVDRATITFKVSESSNDKSYYQQKKLRYYPMLTLDLQGIYSDTIIHGLTWFNCTGGVSEATLFPAGHCSCGSPEVNESTAPYLKIGAPSNCHKSDSLFDVEAVENKGGQKVYNTSWDHHMITNTESVLLERTPAFAYDYVYQIVVPEDVSSDILSEMGSNYEFSNLTETSALRICLGPLRLRICSGLFHRFSTLQMASSFYDYPPYYVPKPHLSLQELLPPSEDDFDALMEFIPSRSLRVTFFAPQIELDLMDHPFFEPSRCCLSRRSKKHSTSNMPTSSSTLPKITIECQFIDISTQYPMYADRLVHTTCQLPEPPMQLFEACYSKRTIKIVGLFSRLVVNPMCQSIILTPSSISYSDKSILKPHYWTNPDIPHNEIVLESESITLNGTKAKMLVVYNIIEKMLQKEPDPVGKSIYSSSLLTDACRDFGLPYMEICVEGIRFKKVVTNSTQTMDMSLESIKAFIFESVDSKASLRCGRPGMSTDIQQVLFVSGPEGDSVDKESSNTRKSSFSDNPPLLTAIIQFPLDPNVQQHPPILLFNLREIRICVDPLLCKWLLYVPKNFLLNDLIDSPPSKLKTVSDASGSAIDTPRKFSTHQIESVHSSSDRDQKAVRKKSLIENLQTEDLVDAHEKVYTILKTWFDVWKGMYLCGDISQCSIYFPTVSLSAVGSQGIQEAVENTMNKENPPDIMVITLPFANIRSVQRQIIKKHLTTLPVTLPDNVWSIDKSSFPWTMSVSDLSCYTIQHGNKLIFLKPVTLSATVGLSTRPSKANVTADSNTDVSQTVKNTSQDELNVSNVTSQTQKRKGSRNTNLSASSAINTPFGKNSDSTAPSSPNNQIKSNHSLDWQSQNSCSAQCKSDIGYLGVCVHIDMTPVVVSTSEVQVYLFASILYGLMEVAQNLIPLHKGRNSGTKTVPHDVVPHQILTKESTTLSPTILKEDDEHSSQRTPPLNTTVSTEVMVDEETVKLTAWVQWTITRFTVELFSSQFKSSSKEDEQDIQPRLKLVLDVEDIVSSLDFQSVYLKIKSKIGSGSIRHYERSSPTAQWVPGPFSGIVMRVRDDFATNPRQEDNGLISVVITRASCQHTHTLWGAVRKKHKDKKEDLTKQILSKSRYITEIVVNIQPLDFIISLSTLRSFYLVLIPLLNIPVKSPEPEKCDSVSSTNFLNSVNNQTLPLAYLECQDIRVIMPSSELIGNGSLHDVMVFQLQKVTLNPQAVNPICRAPIRTDLYERAAHARILNIPGSEVEDRQYQLDLLGISLCSGVWDEINSVLHPKESSLSDLRGMSENPALEWNILEQGQPNTAPTLNLRCIIEKFNVSVIAAPAMTYKDNVIICGHAMEINFVSDIFVNLSLHQIKIVSGVLAEFVVLLTPLIMEDGLLKRPKIKFPYSRFESFLSEFDTEKEVAVIDGLNKDSGIETSDVKSLQSARAQTFLNSKPSTESEKQNIFPRPPNTVPYLPTTIPLEVLITSGKITLSLYSVDDERNVYIKYKGKKKKSQKKADEDQGYEASEESTDDKTDNYKKYIPLIYVSFTQPNAFFVKQQIGRKLQLSCFDINFKLSGPEYTALNHMPNETDFPVNLLETKPGTPNSNGILPAFFVLKFIKGVGKKSKIELDISKPTKVLCKTSKWSHMLAIKDKVVDTFNSGGGGNSFMVLLKAHLSNKKNAINESQRSVRVNDTYSKFQEIKEFLGNTNSVSVNFDQIVFAVSSESGHELHIGMQKLKSHLSLNTRPEKLCLATTFECLTLTVIHDVFKKLLLNPWTVTVDVCVFWESWQDTDSNPQVQVSIESDCILLDATAEHLKCVEMVLKDVKEFISMLPNKDMDEVKKEDSFAKIEKDQYYKDDLRAGAFQFVDSSTDNSDEMPLPYQVMFWSKTISAMAWKYPQPRALTKVRVFPVPYKMALGSQESVMILCHLEYWSECRNCYLPYTEFYLSESEVCHLNLPKGQPQKIVASVWRVVITAVDDQSDENIPHKIGISPRALAACMRIDSYFNKSLIPNLTTALYITKIEVALYNYFPKNENNVKLPKSLKKYSSDFSFPENQRFLTLTVDNLCSYLSTWNFDIFATEITGALSSNVLDYAFLTEQNLLETFTCKLELFLNKGLECNIISKPIRLNIAPSIAHTLAVSSQMWTRNSSDDANALEFVIVTRFVICNDTNASIRFAQWATEEDILLPSRKCNLYSWRSQKKHQYLRVAIEETDWIWSKAFSISQTGNQVIHFNSEKNITLFVSVKELSKTQKQITFYGQLIVYNLLSEHFEMKIVEAVAENKEAEFKSAQVHIAAGKTAAPSIFINDKKSYFLRLRFYGLESSWTGDIPLREHATGSQPWLVKVPLQERGQFLSIWCRIFVQDISKKTKRILAMLWPLFMVKSNLPMHANVHIETPTLKVHLDSVVNGKGELQQLYCPGTVDHSHQITFKLETGNCNTNNPYVPLNYSLVDQQKFFKKTPSDDLEVILDSLESCFESKWPYFGDELDDIEWIVDDNQPLTHVQVRYQNACQHSCALLVELLPWCLMVNTLGTPVSVMLNGVELCKVQHHGIIAPPKLEETFHLGVLSSSKLFFSGPLQLAKSDWSQSFYMPKISGTIPIDGTIKTCIKCDQHLCMVSITSLMSNEIRLLRLSSTHVLSNHLSTQVHIVCLAVPDCKESLSLPLNLEKYCFTVAPHLQKSHCGIPIVQWYIIKSPTETPTAEYNLYMTFSVDPKVGWSCPVRVDKHLVRKSFSVQTKQFSIPVVLTAQENKGQVYLAIHNDPRPQIFIENKTSVAFFCGQSLPDDSGIVKEAEHIRWTCKVGSMSRMYYNLPVLSEKFPELPQVNFSEKLSLGYSEDEKEIKDIEWSAGVSIVNNNSLFTRVPYYGDVKLTINNTACTTFVTIESGSQVEISARDIRVRLSMRQTEKNLPVNKSKKPLEPPKKNSDCECREQTATTTPFVKQPSFQVLPTVSEQTNASSSNQIHQHANVDETVSSNFTCERKSFLANTISLKEGWNSAKFNVYIQSFFICLLSDTEEEGKERWEICNLVCDDIIVNATQTEQLTVKFAISDIQFDNQLCARESYDFPVILVGQEQKPNKKINILNMSMENLLQNFESDPMHMAEFVLEAWRNESNNKCYTGIRSMKIYINPVSCFIEDIFITKLMQQLQTFNILDLVLWPDRARIIKPSPNSNLVNVSELVSWQCAILAQPLTIRCFSVSPVSLLLSVHSSVKMYIALDQSPLQFSKFERRRIFTTPYRLGHALTMHYLSGAIFGAGWVVSSLELLGSPGGLARAMGTGLRDFVSLPYRGLVQGPMAFLKGITTGSASLMRHVTAGTLQSVTKLASSVARNLDRLTLDEEHQKRAEEQRRQRPMGVAQGFMQGLTNFGISLLGAVGGIAHHPLQSVMSEGASPRSLVAGVGLGIVGVFTKPLSGAAELVAMTGQGLLQGAGWNSLPNPRRLAQVQKIHQTNNSTLKYSWKFITLFTNQMLYVTEATMMSSGAVYATVAVILTTDSVIIINLEGDEVYRAMSLKELSVVSTNDPTVLSLKHTRHISMKRDLEKVDDELAIPMDPEMRARVAAYVRSTVGLLNLPEVNVYSEITISPLSSPVEDLSVDDSTVVNLYMTAHKIKYFVCLFNLARRQIDGNHFAVL</sequence>